<dbReference type="EMBL" id="FZNN01000036">
    <property type="protein sequence ID" value="SNR84869.1"/>
    <property type="molecule type" value="Genomic_DNA"/>
</dbReference>
<reference evidence="1 2" key="1">
    <citation type="submission" date="2017-06" db="EMBL/GenBank/DDBJ databases">
        <authorList>
            <person name="Kim H.J."/>
            <person name="Triplett B.A."/>
        </authorList>
    </citation>
    <scope>NUCLEOTIDE SEQUENCE [LARGE SCALE GENOMIC DNA]</scope>
    <source>
        <strain evidence="1 2">DSM 29052</strain>
    </source>
</reference>
<dbReference type="InterPro" id="IPR011009">
    <property type="entry name" value="Kinase-like_dom_sf"/>
</dbReference>
<dbReference type="Proteomes" id="UP000198417">
    <property type="component" value="Unassembled WGS sequence"/>
</dbReference>
<dbReference type="PANTHER" id="PTHR43883">
    <property type="entry name" value="SLR0207 PROTEIN"/>
    <property type="match status" value="1"/>
</dbReference>
<keyword evidence="2" id="KW-1185">Reference proteome</keyword>
<protein>
    <submittedName>
        <fullName evidence="1">Uncharacterized protein</fullName>
    </submittedName>
</protein>
<dbReference type="PANTHER" id="PTHR43883:SF1">
    <property type="entry name" value="GLUCONOKINASE"/>
    <property type="match status" value="1"/>
</dbReference>
<evidence type="ECO:0000313" key="1">
    <source>
        <dbReference type="EMBL" id="SNR84869.1"/>
    </source>
</evidence>
<name>A0A238ZNW6_9RHOB</name>
<dbReference type="Gene3D" id="3.90.1200.10">
    <property type="match status" value="1"/>
</dbReference>
<dbReference type="OrthoDB" id="9810277at2"/>
<proteinExistence type="predicted"/>
<dbReference type="SUPFAM" id="SSF52540">
    <property type="entry name" value="P-loop containing nucleoside triphosphate hydrolases"/>
    <property type="match status" value="1"/>
</dbReference>
<dbReference type="InterPro" id="IPR027417">
    <property type="entry name" value="P-loop_NTPase"/>
</dbReference>
<sequence>MGPTENTVCTVGIKNDDQSEAIRFLQDGAGRGAPAQRIDTHGAMIFLIGQEALKIKRAVKYDYMDLSTVEKRHAMLEREFELNRGTAPSIYKSVLPLVRAPDGTVTMGGSGDILEWILCMNRFPQEAELTQIAQDRGIGDDLAQALGTAVADYHETTPVKRLNAYSLIGEILDELDRVFAAMNMALGGDPEAFIAQSRQIWADRANDLAQRSREGHVRRCHGDLHLRNIVMIDGVPTPFDALEFDERLGTCDTLYDLAFLLMDLDHLGMTHAANLVLNAYLARRSLDLSESGLSLLPLYLSLRAAIRAMVEVQTSAVASLGNDNKRDARAYLTQALAYLEPTAPTLVAIGGYSGTGKTTIARAISHQIGNSPGAIHIRSDVLRKRLLHRDPLDRLGNEGYTPGITDRTYDAIRRQARQVLDQGHSAILDAVHGDPEARHAAEAVAKASGCDFIGIWLESSTQTRLSRVTSRKPDASDADAAVVNKQAVADPGPINWHRVDTDQPMDAVIDVVSAILKSKTAAETGIRGGKHVG</sequence>
<dbReference type="InterPro" id="IPR052732">
    <property type="entry name" value="Cell-binding_unc_protein"/>
</dbReference>
<evidence type="ECO:0000313" key="2">
    <source>
        <dbReference type="Proteomes" id="UP000198417"/>
    </source>
</evidence>
<accession>A0A238ZNW6</accession>
<dbReference type="Gene3D" id="3.40.50.300">
    <property type="entry name" value="P-loop containing nucleotide triphosphate hydrolases"/>
    <property type="match status" value="1"/>
</dbReference>
<organism evidence="1 2">
    <name type="scientific">Puniceibacterium sediminis</name>
    <dbReference type="NCBI Taxonomy" id="1608407"/>
    <lineage>
        <taxon>Bacteria</taxon>
        <taxon>Pseudomonadati</taxon>
        <taxon>Pseudomonadota</taxon>
        <taxon>Alphaproteobacteria</taxon>
        <taxon>Rhodobacterales</taxon>
        <taxon>Paracoccaceae</taxon>
        <taxon>Puniceibacterium</taxon>
    </lineage>
</organism>
<dbReference type="AlphaFoldDB" id="A0A238ZNW6"/>
<gene>
    <name evidence="1" type="ORF">SAMN06265370_1364</name>
</gene>
<dbReference type="SUPFAM" id="SSF56112">
    <property type="entry name" value="Protein kinase-like (PK-like)"/>
    <property type="match status" value="1"/>
</dbReference>
<dbReference type="Pfam" id="PF13671">
    <property type="entry name" value="AAA_33"/>
    <property type="match status" value="1"/>
</dbReference>
<dbReference type="RefSeq" id="WP_089273904.1">
    <property type="nucleotide sequence ID" value="NZ_FZNN01000036.1"/>
</dbReference>